<comment type="caution">
    <text evidence="1">The sequence shown here is derived from an EMBL/GenBank/DDBJ whole genome shotgun (WGS) entry which is preliminary data.</text>
</comment>
<reference evidence="1" key="1">
    <citation type="submission" date="2021-01" db="EMBL/GenBank/DDBJ databases">
        <title>Fulvivirga kasyanovii gen. nov., sp nov., a novel member of the phylum Bacteroidetes isolated from seawater in a mussel farm.</title>
        <authorList>
            <person name="Zhao L.-H."/>
            <person name="Wang Z.-J."/>
        </authorList>
    </citation>
    <scope>NUCLEOTIDE SEQUENCE</scope>
    <source>
        <strain evidence="1">29W222</strain>
    </source>
</reference>
<dbReference type="AlphaFoldDB" id="A0A937FUQ6"/>
<organism evidence="1 2">
    <name type="scientific">Fulvivirga marina</name>
    <dbReference type="NCBI Taxonomy" id="2494733"/>
    <lineage>
        <taxon>Bacteria</taxon>
        <taxon>Pseudomonadati</taxon>
        <taxon>Bacteroidota</taxon>
        <taxon>Cytophagia</taxon>
        <taxon>Cytophagales</taxon>
        <taxon>Fulvivirgaceae</taxon>
        <taxon>Fulvivirga</taxon>
    </lineage>
</organism>
<sequence length="49" mass="5434">MGHSELQSISQRRVRHVISQQVVKHLIHDLGAPATITTRTIIAPSFFGV</sequence>
<name>A0A937FUQ6_9BACT</name>
<gene>
    <name evidence="1" type="ORF">JMN32_03455</name>
</gene>
<dbReference type="RefSeq" id="WP_238354338.1">
    <property type="nucleotide sequence ID" value="NZ_JAEUGD010000005.1"/>
</dbReference>
<protein>
    <submittedName>
        <fullName evidence="1">Uncharacterized protein</fullName>
    </submittedName>
</protein>
<evidence type="ECO:0000313" key="1">
    <source>
        <dbReference type="EMBL" id="MBL6445348.1"/>
    </source>
</evidence>
<keyword evidence="2" id="KW-1185">Reference proteome</keyword>
<evidence type="ECO:0000313" key="2">
    <source>
        <dbReference type="Proteomes" id="UP000614216"/>
    </source>
</evidence>
<dbReference type="EMBL" id="JAEUGD010000005">
    <property type="protein sequence ID" value="MBL6445348.1"/>
    <property type="molecule type" value="Genomic_DNA"/>
</dbReference>
<proteinExistence type="predicted"/>
<accession>A0A937FUQ6</accession>
<dbReference type="Proteomes" id="UP000614216">
    <property type="component" value="Unassembled WGS sequence"/>
</dbReference>